<sequence>MKGAVATAAIEGNTLTENEVHAIREEGKQLPPSQQYLQQEIDNVIAALEEVDKSARSGEPLKITTEWIKQKNAQILHGLDVDDHVTPGEFTTTSLTVGSVYRGAPPEDVPFLMDRLCDWLNQFINPLDSPDTTPDHRFFCSFFAAVIGHLYIAWIHPFGDGNGRTARILECALLAHSGVVPWVASNLLSDHYNRTRSRYYQKLDAASKRGDVSGFVTYSAQGFVDMLREAISDVQGMQRRTAWVNFIHERFQDESPGNTQQRRRLLTLTLKPGDPTPRRKIRHLSPQLAELYAGKEDKTVTRDLNRLQELGLIRREASGYVPNIEIMDAFIPGNSQKSI</sequence>
<accession>A0ABW2BXZ1</accession>
<dbReference type="InterPro" id="IPR003812">
    <property type="entry name" value="Fido"/>
</dbReference>
<dbReference type="EMBL" id="JBHSXX010000001">
    <property type="protein sequence ID" value="MFC6867816.1"/>
    <property type="molecule type" value="Genomic_DNA"/>
</dbReference>
<dbReference type="RefSeq" id="WP_345396478.1">
    <property type="nucleotide sequence ID" value="NZ_BAABLA010000025.1"/>
</dbReference>
<dbReference type="SUPFAM" id="SSF140931">
    <property type="entry name" value="Fic-like"/>
    <property type="match status" value="1"/>
</dbReference>
<dbReference type="PANTHER" id="PTHR13504">
    <property type="entry name" value="FIDO DOMAIN-CONTAINING PROTEIN DDB_G0283145"/>
    <property type="match status" value="1"/>
</dbReference>
<proteinExistence type="predicted"/>
<keyword evidence="3" id="KW-1185">Reference proteome</keyword>
<dbReference type="InterPro" id="IPR036597">
    <property type="entry name" value="Fido-like_dom_sf"/>
</dbReference>
<dbReference type="PROSITE" id="PS51459">
    <property type="entry name" value="FIDO"/>
    <property type="match status" value="1"/>
</dbReference>
<dbReference type="InterPro" id="IPR040198">
    <property type="entry name" value="Fido_containing"/>
</dbReference>
<name>A0ABW2BXZ1_9PSEU</name>
<dbReference type="Proteomes" id="UP001596337">
    <property type="component" value="Unassembled WGS sequence"/>
</dbReference>
<evidence type="ECO:0000313" key="2">
    <source>
        <dbReference type="EMBL" id="MFC6867816.1"/>
    </source>
</evidence>
<reference evidence="3" key="1">
    <citation type="journal article" date="2019" name="Int. J. Syst. Evol. Microbiol.">
        <title>The Global Catalogue of Microorganisms (GCM) 10K type strain sequencing project: providing services to taxonomists for standard genome sequencing and annotation.</title>
        <authorList>
            <consortium name="The Broad Institute Genomics Platform"/>
            <consortium name="The Broad Institute Genome Sequencing Center for Infectious Disease"/>
            <person name="Wu L."/>
            <person name="Ma J."/>
        </authorList>
    </citation>
    <scope>NUCLEOTIDE SEQUENCE [LARGE SCALE GENOMIC DNA]</scope>
    <source>
        <strain evidence="3">KCTC 32255</strain>
    </source>
</reference>
<dbReference type="Pfam" id="PF02661">
    <property type="entry name" value="Fic"/>
    <property type="match status" value="1"/>
</dbReference>
<gene>
    <name evidence="2" type="ORF">ACFQGD_11725</name>
</gene>
<protein>
    <submittedName>
        <fullName evidence="2">Fic family protein</fullName>
    </submittedName>
</protein>
<dbReference type="PANTHER" id="PTHR13504:SF38">
    <property type="entry name" value="FIDO DOMAIN-CONTAINING PROTEIN"/>
    <property type="match status" value="1"/>
</dbReference>
<evidence type="ECO:0000313" key="3">
    <source>
        <dbReference type="Proteomes" id="UP001596337"/>
    </source>
</evidence>
<evidence type="ECO:0000259" key="1">
    <source>
        <dbReference type="PROSITE" id="PS51459"/>
    </source>
</evidence>
<organism evidence="2 3">
    <name type="scientific">Haloechinothrix salitolerans</name>
    <dbReference type="NCBI Taxonomy" id="926830"/>
    <lineage>
        <taxon>Bacteria</taxon>
        <taxon>Bacillati</taxon>
        <taxon>Actinomycetota</taxon>
        <taxon>Actinomycetes</taxon>
        <taxon>Pseudonocardiales</taxon>
        <taxon>Pseudonocardiaceae</taxon>
        <taxon>Haloechinothrix</taxon>
    </lineage>
</organism>
<feature type="domain" description="Fido" evidence="1">
    <location>
        <begin position="68"/>
        <end position="221"/>
    </location>
</feature>
<comment type="caution">
    <text evidence="2">The sequence shown here is derived from an EMBL/GenBank/DDBJ whole genome shotgun (WGS) entry which is preliminary data.</text>
</comment>
<dbReference type="Gene3D" id="1.10.3290.10">
    <property type="entry name" value="Fido-like domain"/>
    <property type="match status" value="1"/>
</dbReference>